<keyword evidence="3" id="KW-1185">Reference proteome</keyword>
<dbReference type="AlphaFoldDB" id="A0A8V0XQM3"/>
<feature type="region of interest" description="Disordered" evidence="1">
    <location>
        <begin position="1"/>
        <end position="181"/>
    </location>
</feature>
<evidence type="ECO:0000256" key="1">
    <source>
        <dbReference type="SAM" id="MobiDB-lite"/>
    </source>
</evidence>
<dbReference type="GeneTree" id="ENSGT01070000257308"/>
<dbReference type="Proteomes" id="UP000000539">
    <property type="component" value="Chromosome 3"/>
</dbReference>
<evidence type="ECO:0000313" key="3">
    <source>
        <dbReference type="Proteomes" id="UP000000539"/>
    </source>
</evidence>
<sequence length="381" mass="40916">RLGSAARPQGEAPAGQTAVLRAEGGVGSLGPSPAPPAAGIRQTPPAASRASAARGLLPHPEEGEPLQGDPGEDEGAGRPPPAGAPRSRPGGVPQAEEEENHHRRPLRGQRPWEEGEDALQQEAPTRQLQGAGLGRLDHRPAGLRGVPLRGGLRLPPALPPGAHQPRHHPDPDELHGPGVHPPQLLRALQAQPHQHPLHRLREQRGVQTVRGHGGGDVRLQVAISAALPRPITPHFIYKYIYNIYIYIHAHFGVCLSKSPPPPGAAPQGWGNPLCSFLKGLGLSWHRPRVGVVGAFLSACKDTSSEHLGRSRVLSSPGKSCFAWVFIFPNNCYKKAGLCSTSLWQQLHPSLPALREPASSGQRRLTRKRAELRGLQDVRKWA</sequence>
<evidence type="ECO:0000313" key="2">
    <source>
        <dbReference type="Ensembl" id="ENSGALP00010010500.1"/>
    </source>
</evidence>
<organism evidence="2 3">
    <name type="scientific">Gallus gallus</name>
    <name type="common">Chicken</name>
    <dbReference type="NCBI Taxonomy" id="9031"/>
    <lineage>
        <taxon>Eukaryota</taxon>
        <taxon>Metazoa</taxon>
        <taxon>Chordata</taxon>
        <taxon>Craniata</taxon>
        <taxon>Vertebrata</taxon>
        <taxon>Euteleostomi</taxon>
        <taxon>Archelosauria</taxon>
        <taxon>Archosauria</taxon>
        <taxon>Dinosauria</taxon>
        <taxon>Saurischia</taxon>
        <taxon>Theropoda</taxon>
        <taxon>Coelurosauria</taxon>
        <taxon>Aves</taxon>
        <taxon>Neognathae</taxon>
        <taxon>Galloanserae</taxon>
        <taxon>Galliformes</taxon>
        <taxon>Phasianidae</taxon>
        <taxon>Phasianinae</taxon>
        <taxon>Gallus</taxon>
    </lineage>
</organism>
<protein>
    <submittedName>
        <fullName evidence="2">Growth differentiation factor 7</fullName>
    </submittedName>
</protein>
<accession>A0A8V0XQM3</accession>
<gene>
    <name evidence="2" type="primary">GDF7</name>
</gene>
<name>A0A8V0XQM3_CHICK</name>
<reference evidence="2" key="1">
    <citation type="submission" date="2020-11" db="EMBL/GenBank/DDBJ databases">
        <title>Gallus gallus (Chicken) genome, bGalGal1, GRCg7b, maternal haplotype autosomes + Z &amp; W.</title>
        <authorList>
            <person name="Warren W."/>
            <person name="Formenti G."/>
            <person name="Fedrigo O."/>
            <person name="Haase B."/>
            <person name="Mountcastle J."/>
            <person name="Balacco J."/>
            <person name="Tracey A."/>
            <person name="Schneider V."/>
            <person name="Okimoto R."/>
            <person name="Cheng H."/>
            <person name="Hawken R."/>
            <person name="Howe K."/>
            <person name="Jarvis E.D."/>
        </authorList>
    </citation>
    <scope>NUCLEOTIDE SEQUENCE [LARGE SCALE GENOMIC DNA]</scope>
    <source>
        <strain evidence="2">Broiler</strain>
    </source>
</reference>
<dbReference type="Ensembl" id="ENSGALT00010018951.1">
    <property type="protein sequence ID" value="ENSGALP00010010500.1"/>
    <property type="gene ID" value="ENSGALG00010007948.1"/>
</dbReference>
<dbReference type="Ensembl" id="ENSGALT00010018950.1">
    <property type="protein sequence ID" value="ENSGALP00010010499.1"/>
    <property type="gene ID" value="ENSGALG00010007948.1"/>
</dbReference>
<feature type="compositionally biased region" description="Low complexity" evidence="1">
    <location>
        <begin position="142"/>
        <end position="155"/>
    </location>
</feature>
<reference evidence="2" key="2">
    <citation type="submission" date="2025-05" db="UniProtKB">
        <authorList>
            <consortium name="Ensembl"/>
        </authorList>
    </citation>
    <scope>IDENTIFICATION</scope>
    <source>
        <strain evidence="2">broiler</strain>
    </source>
</reference>
<dbReference type="OrthoDB" id="5987191at2759"/>
<proteinExistence type="predicted"/>
<feature type="compositionally biased region" description="Low complexity" evidence="1">
    <location>
        <begin position="44"/>
        <end position="54"/>
    </location>
</feature>
<dbReference type="Ensembl" id="ENSGALT00010018952.1">
    <property type="protein sequence ID" value="ENSGALP00010010501.1"/>
    <property type="gene ID" value="ENSGALG00010007948.1"/>
</dbReference>
<feature type="compositionally biased region" description="Low complexity" evidence="1">
    <location>
        <begin position="84"/>
        <end position="93"/>
    </location>
</feature>